<dbReference type="GO" id="GO:0005886">
    <property type="term" value="C:plasma membrane"/>
    <property type="evidence" value="ECO:0007669"/>
    <property type="project" value="TreeGrafter"/>
</dbReference>
<name>A0A2T2WIR9_9FIRM</name>
<keyword evidence="2" id="KW-0547">Nucleotide-binding</keyword>
<evidence type="ECO:0000313" key="5">
    <source>
        <dbReference type="EMBL" id="PSR22134.1"/>
    </source>
</evidence>
<evidence type="ECO:0000259" key="4">
    <source>
        <dbReference type="PROSITE" id="PS50893"/>
    </source>
</evidence>
<dbReference type="FunFam" id="3.40.50.300:FF:000032">
    <property type="entry name" value="Export ABC transporter ATP-binding protein"/>
    <property type="match status" value="1"/>
</dbReference>
<organism evidence="5 6">
    <name type="scientific">Sulfobacillus acidophilus</name>
    <dbReference type="NCBI Taxonomy" id="53633"/>
    <lineage>
        <taxon>Bacteria</taxon>
        <taxon>Bacillati</taxon>
        <taxon>Bacillota</taxon>
        <taxon>Clostridia</taxon>
        <taxon>Eubacteriales</taxon>
        <taxon>Clostridiales Family XVII. Incertae Sedis</taxon>
        <taxon>Sulfobacillus</taxon>
    </lineage>
</organism>
<keyword evidence="1" id="KW-0813">Transport</keyword>
<evidence type="ECO:0000256" key="3">
    <source>
        <dbReference type="ARBA" id="ARBA00022840"/>
    </source>
</evidence>
<dbReference type="PROSITE" id="PS50893">
    <property type="entry name" value="ABC_TRANSPORTER_2"/>
    <property type="match status" value="1"/>
</dbReference>
<evidence type="ECO:0000256" key="2">
    <source>
        <dbReference type="ARBA" id="ARBA00022741"/>
    </source>
</evidence>
<accession>A0A2T2WIR9</accession>
<reference evidence="5 6" key="1">
    <citation type="journal article" date="2014" name="BMC Genomics">
        <title>Comparison of environmental and isolate Sulfobacillus genomes reveals diverse carbon, sulfur, nitrogen, and hydrogen metabolisms.</title>
        <authorList>
            <person name="Justice N.B."/>
            <person name="Norman A."/>
            <person name="Brown C.T."/>
            <person name="Singh A."/>
            <person name="Thomas B.C."/>
            <person name="Banfield J.F."/>
        </authorList>
    </citation>
    <scope>NUCLEOTIDE SEQUENCE [LARGE SCALE GENOMIC DNA]</scope>
    <source>
        <strain evidence="5">AMDSBA3</strain>
    </source>
</reference>
<dbReference type="Gene3D" id="3.40.50.300">
    <property type="entry name" value="P-loop containing nucleotide triphosphate hydrolases"/>
    <property type="match status" value="1"/>
</dbReference>
<dbReference type="GO" id="GO:0022857">
    <property type="term" value="F:transmembrane transporter activity"/>
    <property type="evidence" value="ECO:0007669"/>
    <property type="project" value="TreeGrafter"/>
</dbReference>
<dbReference type="GO" id="GO:0005524">
    <property type="term" value="F:ATP binding"/>
    <property type="evidence" value="ECO:0007669"/>
    <property type="project" value="UniProtKB-KW"/>
</dbReference>
<dbReference type="InterPro" id="IPR003593">
    <property type="entry name" value="AAA+_ATPase"/>
</dbReference>
<dbReference type="EMBL" id="PXYV01000021">
    <property type="protein sequence ID" value="PSR22134.1"/>
    <property type="molecule type" value="Genomic_DNA"/>
</dbReference>
<dbReference type="SUPFAM" id="SSF52540">
    <property type="entry name" value="P-loop containing nucleoside triphosphate hydrolases"/>
    <property type="match status" value="1"/>
</dbReference>
<dbReference type="InterPro" id="IPR015854">
    <property type="entry name" value="ABC_transpr_LolD-like"/>
</dbReference>
<dbReference type="PROSITE" id="PS00211">
    <property type="entry name" value="ABC_TRANSPORTER_1"/>
    <property type="match status" value="1"/>
</dbReference>
<keyword evidence="3 5" id="KW-0067">ATP-binding</keyword>
<dbReference type="AlphaFoldDB" id="A0A2T2WIR9"/>
<dbReference type="InterPro" id="IPR027417">
    <property type="entry name" value="P-loop_NTPase"/>
</dbReference>
<evidence type="ECO:0000256" key="1">
    <source>
        <dbReference type="ARBA" id="ARBA00022448"/>
    </source>
</evidence>
<dbReference type="GO" id="GO:0098796">
    <property type="term" value="C:membrane protein complex"/>
    <property type="evidence" value="ECO:0007669"/>
    <property type="project" value="UniProtKB-ARBA"/>
</dbReference>
<dbReference type="GO" id="GO:0016887">
    <property type="term" value="F:ATP hydrolysis activity"/>
    <property type="evidence" value="ECO:0007669"/>
    <property type="project" value="InterPro"/>
</dbReference>
<dbReference type="CDD" id="cd03255">
    <property type="entry name" value="ABC_MJ0796_LolCDE_FtsE"/>
    <property type="match status" value="1"/>
</dbReference>
<evidence type="ECO:0000313" key="6">
    <source>
        <dbReference type="Proteomes" id="UP000241848"/>
    </source>
</evidence>
<proteinExistence type="predicted"/>
<dbReference type="InterPro" id="IPR017871">
    <property type="entry name" value="ABC_transporter-like_CS"/>
</dbReference>
<dbReference type="PANTHER" id="PTHR24220:SF86">
    <property type="entry name" value="ABC TRANSPORTER ABCH.1"/>
    <property type="match status" value="1"/>
</dbReference>
<dbReference type="InterPro" id="IPR003439">
    <property type="entry name" value="ABC_transporter-like_ATP-bd"/>
</dbReference>
<sequence length="230" mass="25229">MAAIAILDKVSKRYPMAGQEVPALREISFTVQSGEFVSIMGPSGSGKTTLMHILGCLDVPSSGSYVLNGIEVSALSEMRLTDVRRKQIGFVFQNFNLISTLNAVENVALPLVYQRLSQAEQHERAAAALEHVGLKERMKYRPNQLSGGQQQRVAIARAMVTQAPIILADEPTGNLDSQTGHEVLELFAKLSRDGHTIVMITHDHEVATWGQRTIEIKDGRIVADREVVAQ</sequence>
<dbReference type="Pfam" id="PF00005">
    <property type="entry name" value="ABC_tran"/>
    <property type="match status" value="1"/>
</dbReference>
<dbReference type="Proteomes" id="UP000241848">
    <property type="component" value="Unassembled WGS sequence"/>
</dbReference>
<protein>
    <submittedName>
        <fullName evidence="5">Macrolide ABC transporter ATP-binding protein</fullName>
    </submittedName>
</protein>
<dbReference type="InterPro" id="IPR017911">
    <property type="entry name" value="MacB-like_ATP-bd"/>
</dbReference>
<dbReference type="SMART" id="SM00382">
    <property type="entry name" value="AAA"/>
    <property type="match status" value="1"/>
</dbReference>
<comment type="caution">
    <text evidence="5">The sequence shown here is derived from an EMBL/GenBank/DDBJ whole genome shotgun (WGS) entry which is preliminary data.</text>
</comment>
<dbReference type="PANTHER" id="PTHR24220">
    <property type="entry name" value="IMPORT ATP-BINDING PROTEIN"/>
    <property type="match status" value="1"/>
</dbReference>
<gene>
    <name evidence="5" type="ORF">C7B45_07865</name>
</gene>
<feature type="domain" description="ABC transporter" evidence="4">
    <location>
        <begin position="5"/>
        <end position="230"/>
    </location>
</feature>